<name>A0A060HQ41_9ARCH</name>
<evidence type="ECO:0000256" key="3">
    <source>
        <dbReference type="ARBA" id="ARBA00023004"/>
    </source>
</evidence>
<organism evidence="5 6">
    <name type="scientific">Nitrososphaera viennensis EN76</name>
    <dbReference type="NCBI Taxonomy" id="926571"/>
    <lineage>
        <taxon>Archaea</taxon>
        <taxon>Nitrososphaerota</taxon>
        <taxon>Nitrososphaeria</taxon>
        <taxon>Nitrososphaerales</taxon>
        <taxon>Nitrososphaeraceae</taxon>
        <taxon>Nitrososphaera</taxon>
    </lineage>
</organism>
<dbReference type="HOGENOM" id="CLU_076582_0_0_2"/>
<reference evidence="5 6" key="1">
    <citation type="journal article" date="2014" name="Int. J. Syst. Evol. Microbiol.">
        <title>Nitrososphaera viennensis gen. nov., sp. nov., an aerobic and mesophilic, ammonia-oxidizing archaeon from soil and a member of the archaeal phylum Thaumarchaeota.</title>
        <authorList>
            <person name="Stieglmeier M."/>
            <person name="Klingl A."/>
            <person name="Alves R.J."/>
            <person name="Rittmann S.K."/>
            <person name="Melcher M."/>
            <person name="Leisch N."/>
            <person name="Schleper C."/>
        </authorList>
    </citation>
    <scope>NUCLEOTIDE SEQUENCE [LARGE SCALE GENOMIC DNA]</scope>
    <source>
        <strain evidence="5">EN76</strain>
    </source>
</reference>
<dbReference type="OrthoDB" id="8690at2157"/>
<dbReference type="GO" id="GO:0020037">
    <property type="term" value="F:heme binding"/>
    <property type="evidence" value="ECO:0007669"/>
    <property type="project" value="InterPro"/>
</dbReference>
<proteinExistence type="predicted"/>
<keyword evidence="6" id="KW-1185">Reference proteome</keyword>
<dbReference type="InterPro" id="IPR011008">
    <property type="entry name" value="Dimeric_a/b-barrel"/>
</dbReference>
<dbReference type="Pfam" id="PF06778">
    <property type="entry name" value="Chlor_dismutase"/>
    <property type="match status" value="1"/>
</dbReference>
<protein>
    <submittedName>
        <fullName evidence="5">Putative chlorite dismutase</fullName>
    </submittedName>
</protein>
<dbReference type="Gene3D" id="3.30.70.1030">
    <property type="entry name" value="Apc35880, domain 1"/>
    <property type="match status" value="2"/>
</dbReference>
<accession>A0A060HQ41</accession>
<sequence>MSAENNNSSPASPTPQPHQQQQQPTTYYLNFTFFKVDPKWRWLNEIGKDEAAKEFATLIEVANTKMKVRTYSTVGLREDADMMVWMISDSIEKTQILASKIYTTVFGKYVTPSYVFLSSSRPSVYSSKVTPGFMTDEEPLKYVIVYPFIKSREWYLLPFEERKKMMEEHIAVGRKFPQVRLNTTYSFGIDDQDFMLAFETQDLPAFQELIMQLRETQVSRHVVRDTPMIVCVHKKPEDILKSLG</sequence>
<dbReference type="InterPro" id="IPR010644">
    <property type="entry name" value="ChdC/CLD"/>
</dbReference>
<dbReference type="GeneID" id="74948197"/>
<evidence type="ECO:0000313" key="6">
    <source>
        <dbReference type="Proteomes" id="UP000027093"/>
    </source>
</evidence>
<keyword evidence="1" id="KW-0349">Heme</keyword>
<gene>
    <name evidence="5" type="ORF">NVIE_029620</name>
</gene>
<evidence type="ECO:0000256" key="2">
    <source>
        <dbReference type="ARBA" id="ARBA00022723"/>
    </source>
</evidence>
<feature type="region of interest" description="Disordered" evidence="4">
    <location>
        <begin position="1"/>
        <end position="22"/>
    </location>
</feature>
<keyword evidence="2" id="KW-0479">Metal-binding</keyword>
<dbReference type="Proteomes" id="UP000027093">
    <property type="component" value="Chromosome"/>
</dbReference>
<dbReference type="RefSeq" id="WP_075055837.1">
    <property type="nucleotide sequence ID" value="NZ_CP007536.1"/>
</dbReference>
<dbReference type="PANTHER" id="PTHR36843">
    <property type="entry name" value="HEME-DEPENDENT PEROXIDASE YWFI-RELATED"/>
    <property type="match status" value="1"/>
</dbReference>
<dbReference type="EMBL" id="CP007536">
    <property type="protein sequence ID" value="AIC17240.1"/>
    <property type="molecule type" value="Genomic_DNA"/>
</dbReference>
<dbReference type="GO" id="GO:0016491">
    <property type="term" value="F:oxidoreductase activity"/>
    <property type="evidence" value="ECO:0007669"/>
    <property type="project" value="InterPro"/>
</dbReference>
<evidence type="ECO:0000313" key="5">
    <source>
        <dbReference type="EMBL" id="AIC17240.1"/>
    </source>
</evidence>
<evidence type="ECO:0000256" key="4">
    <source>
        <dbReference type="SAM" id="MobiDB-lite"/>
    </source>
</evidence>
<dbReference type="SUPFAM" id="SSF54909">
    <property type="entry name" value="Dimeric alpha+beta barrel"/>
    <property type="match status" value="1"/>
</dbReference>
<dbReference type="PANTHER" id="PTHR36843:SF1">
    <property type="entry name" value="COPROHEME DECARBOXYLASE"/>
    <property type="match status" value="1"/>
</dbReference>
<dbReference type="AlphaFoldDB" id="A0A060HQ41"/>
<dbReference type="KEGG" id="nvn:NVIE_029620"/>
<keyword evidence="3" id="KW-0408">Iron</keyword>
<dbReference type="STRING" id="926571.NVIE_029620"/>
<dbReference type="GO" id="GO:0046872">
    <property type="term" value="F:metal ion binding"/>
    <property type="evidence" value="ECO:0007669"/>
    <property type="project" value="UniProtKB-KW"/>
</dbReference>
<evidence type="ECO:0000256" key="1">
    <source>
        <dbReference type="ARBA" id="ARBA00022617"/>
    </source>
</evidence>